<feature type="signal peptide" evidence="1">
    <location>
        <begin position="1"/>
        <end position="20"/>
    </location>
</feature>
<accession>A0A8H5VTH2</accession>
<proteinExistence type="predicted"/>
<dbReference type="AlphaFoldDB" id="A0A8H5VTH2"/>
<dbReference type="EMBL" id="JAAQRI010000138">
    <property type="protein sequence ID" value="KAF5633845.1"/>
    <property type="molecule type" value="Genomic_DNA"/>
</dbReference>
<dbReference type="PROSITE" id="PS51257">
    <property type="entry name" value="PROKAR_LIPOPROTEIN"/>
    <property type="match status" value="1"/>
</dbReference>
<evidence type="ECO:0000313" key="3">
    <source>
        <dbReference type="Proteomes" id="UP000530670"/>
    </source>
</evidence>
<name>A0A8H5VTH2_9HYPO</name>
<dbReference type="GeneID" id="59305936"/>
<keyword evidence="3" id="KW-1185">Reference proteome</keyword>
<keyword evidence="1" id="KW-0732">Signal</keyword>
<feature type="chain" id="PRO_5034987423" description="Secreted protein" evidence="1">
    <location>
        <begin position="21"/>
        <end position="131"/>
    </location>
</feature>
<protein>
    <recommendedName>
        <fullName evidence="4">Secreted protein</fullName>
    </recommendedName>
</protein>
<dbReference type="OrthoDB" id="4825549at2759"/>
<gene>
    <name evidence="2" type="ORF">FTJAE_6996</name>
</gene>
<reference evidence="2 3" key="1">
    <citation type="submission" date="2020-05" db="EMBL/GenBank/DDBJ databases">
        <title>Identification and distribution of gene clusters putatively required for synthesis of sphingolipid metabolism inhibitors in phylogenetically diverse species of the filamentous fungus Fusarium.</title>
        <authorList>
            <person name="Kim H.-S."/>
            <person name="Busman M."/>
            <person name="Brown D.W."/>
            <person name="Divon H."/>
            <person name="Uhlig S."/>
            <person name="Proctor R.H."/>
        </authorList>
    </citation>
    <scope>NUCLEOTIDE SEQUENCE [LARGE SCALE GENOMIC DNA]</scope>
    <source>
        <strain evidence="2 3">NRRL 66243</strain>
    </source>
</reference>
<evidence type="ECO:0000256" key="1">
    <source>
        <dbReference type="SAM" id="SignalP"/>
    </source>
</evidence>
<evidence type="ECO:0000313" key="2">
    <source>
        <dbReference type="EMBL" id="KAF5633845.1"/>
    </source>
</evidence>
<evidence type="ECO:0008006" key="4">
    <source>
        <dbReference type="Google" id="ProtNLM"/>
    </source>
</evidence>
<dbReference type="Proteomes" id="UP000530670">
    <property type="component" value="Unassembled WGS sequence"/>
</dbReference>
<organism evidence="2 3">
    <name type="scientific">Fusarium tjaetaba</name>
    <dbReference type="NCBI Taxonomy" id="1567544"/>
    <lineage>
        <taxon>Eukaryota</taxon>
        <taxon>Fungi</taxon>
        <taxon>Dikarya</taxon>
        <taxon>Ascomycota</taxon>
        <taxon>Pezizomycotina</taxon>
        <taxon>Sordariomycetes</taxon>
        <taxon>Hypocreomycetidae</taxon>
        <taxon>Hypocreales</taxon>
        <taxon>Nectriaceae</taxon>
        <taxon>Fusarium</taxon>
        <taxon>Fusarium fujikuroi species complex</taxon>
    </lineage>
</organism>
<sequence>MKSLNLLVALIGLYINPVSAGCFRSGAKWEDREVARQHALDVCIGDGAVFDRRWIQGGKIVKKCIQQSPTQRIEFSVGNNEFLTAWGLDPDLCVKGFHNVINRCSRGGAMDAWVWTFRADPNKGTCEEARP</sequence>
<dbReference type="RefSeq" id="XP_037205943.1">
    <property type="nucleotide sequence ID" value="XM_037353666.1"/>
</dbReference>
<comment type="caution">
    <text evidence="2">The sequence shown here is derived from an EMBL/GenBank/DDBJ whole genome shotgun (WGS) entry which is preliminary data.</text>
</comment>